<reference evidence="7" key="1">
    <citation type="submission" date="2016-10" db="EMBL/GenBank/DDBJ databases">
        <authorList>
            <person name="Varghese N."/>
            <person name="Submissions S."/>
        </authorList>
    </citation>
    <scope>NUCLEOTIDE SEQUENCE [LARGE SCALE GENOMIC DNA]</scope>
    <source>
        <strain evidence="7">DSM 25227</strain>
    </source>
</reference>
<dbReference type="Proteomes" id="UP000251571">
    <property type="component" value="Unassembled WGS sequence"/>
</dbReference>
<sequence>MADADHIAIADGGDLLGFARIGLTATTYMDAGAVGVPFAVAAALAFPDRQMILVNCDGAYGINAMEIETAVRHGAKAAFIVSNNAAWNIDRYDQEFNYGGPVVGTTLRHFDYAGMARALISGASSGLGLHFPHILAEAGAEVTLAARRTDAVEAKTLRSAGRAAEAGAIDVTSPDGIAPFFAGRPAFDIFGTTRVSRANRARWTWRWMPPEASSTPT</sequence>
<reference evidence="5" key="2">
    <citation type="submission" date="2016-10" db="EMBL/GenBank/DDBJ databases">
        <authorList>
            <person name="Cai Z."/>
        </authorList>
    </citation>
    <scope>NUCLEOTIDE SEQUENCE [LARGE SCALE GENOMIC DNA]</scope>
    <source>
        <strain evidence="5">DSM 25227</strain>
    </source>
</reference>
<dbReference type="EMBL" id="UETC01000007">
    <property type="protein sequence ID" value="SSA48160.1"/>
    <property type="molecule type" value="Genomic_DNA"/>
</dbReference>
<dbReference type="SUPFAM" id="SSF51735">
    <property type="entry name" value="NAD(P)-binding Rossmann-fold domains"/>
    <property type="match status" value="1"/>
</dbReference>
<evidence type="ECO:0000256" key="1">
    <source>
        <dbReference type="ARBA" id="ARBA00001964"/>
    </source>
</evidence>
<dbReference type="GO" id="GO:0003984">
    <property type="term" value="F:acetolactate synthase activity"/>
    <property type="evidence" value="ECO:0007669"/>
    <property type="project" value="TreeGrafter"/>
</dbReference>
<dbReference type="Proteomes" id="UP000245839">
    <property type="component" value="Unassembled WGS sequence"/>
</dbReference>
<dbReference type="InterPro" id="IPR045229">
    <property type="entry name" value="TPP_enz"/>
</dbReference>
<dbReference type="Gene3D" id="3.40.50.720">
    <property type="entry name" value="NAD(P)-binding Rossmann-like Domain"/>
    <property type="match status" value="1"/>
</dbReference>
<feature type="domain" description="Thiamine pyrophosphate enzyme TPP-binding" evidence="3">
    <location>
        <begin position="33"/>
        <end position="123"/>
    </location>
</feature>
<evidence type="ECO:0000259" key="3">
    <source>
        <dbReference type="Pfam" id="PF02775"/>
    </source>
</evidence>
<dbReference type="GO" id="GO:0009099">
    <property type="term" value="P:L-valine biosynthetic process"/>
    <property type="evidence" value="ECO:0007669"/>
    <property type="project" value="TreeGrafter"/>
</dbReference>
<dbReference type="EMBL" id="QGDJ01000007">
    <property type="protein sequence ID" value="PWJ16942.1"/>
    <property type="molecule type" value="Genomic_DNA"/>
</dbReference>
<proteinExistence type="inferred from homology"/>
<dbReference type="GO" id="GO:0005948">
    <property type="term" value="C:acetolactate synthase complex"/>
    <property type="evidence" value="ECO:0007669"/>
    <property type="project" value="TreeGrafter"/>
</dbReference>
<dbReference type="GO" id="GO:0030976">
    <property type="term" value="F:thiamine pyrophosphate binding"/>
    <property type="evidence" value="ECO:0007669"/>
    <property type="project" value="InterPro"/>
</dbReference>
<reference evidence="4 6" key="3">
    <citation type="submission" date="2018-03" db="EMBL/GenBank/DDBJ databases">
        <title>Genomic Encyclopedia of Archaeal and Bacterial Type Strains, Phase II (KMG-II): from individual species to whole genera.</title>
        <authorList>
            <person name="Goeker M."/>
        </authorList>
    </citation>
    <scope>NUCLEOTIDE SEQUENCE [LARGE SCALE GENOMIC DNA]</scope>
    <source>
        <strain evidence="4 6">DSM 25227</strain>
    </source>
</reference>
<dbReference type="RefSeq" id="WP_170125443.1">
    <property type="nucleotide sequence ID" value="NZ_QGDJ01000007.1"/>
</dbReference>
<dbReference type="Pfam" id="PF02775">
    <property type="entry name" value="TPP_enzyme_C"/>
    <property type="match status" value="1"/>
</dbReference>
<dbReference type="GO" id="GO:0009097">
    <property type="term" value="P:isoleucine biosynthetic process"/>
    <property type="evidence" value="ECO:0007669"/>
    <property type="project" value="TreeGrafter"/>
</dbReference>
<organism evidence="5 7">
    <name type="scientific">Jannaschia seohaensis</name>
    <dbReference type="NCBI Taxonomy" id="475081"/>
    <lineage>
        <taxon>Bacteria</taxon>
        <taxon>Pseudomonadati</taxon>
        <taxon>Pseudomonadota</taxon>
        <taxon>Alphaproteobacteria</taxon>
        <taxon>Rhodobacterales</taxon>
        <taxon>Roseobacteraceae</taxon>
        <taxon>Jannaschia</taxon>
    </lineage>
</organism>
<dbReference type="AlphaFoldDB" id="A0A2Y9AUX2"/>
<name>A0A2Y9AUX2_9RHOB</name>
<evidence type="ECO:0000313" key="4">
    <source>
        <dbReference type="EMBL" id="PWJ16942.1"/>
    </source>
</evidence>
<dbReference type="InterPro" id="IPR036291">
    <property type="entry name" value="NAD(P)-bd_dom_sf"/>
</dbReference>
<dbReference type="InterPro" id="IPR029061">
    <property type="entry name" value="THDP-binding"/>
</dbReference>
<dbReference type="Gene3D" id="3.40.50.970">
    <property type="match status" value="1"/>
</dbReference>
<gene>
    <name evidence="4" type="ORF">BCF38_10755</name>
    <name evidence="5" type="ORF">SAMN05421539_10755</name>
</gene>
<dbReference type="GO" id="GO:0050660">
    <property type="term" value="F:flavin adenine dinucleotide binding"/>
    <property type="evidence" value="ECO:0007669"/>
    <property type="project" value="TreeGrafter"/>
</dbReference>
<keyword evidence="6" id="KW-1185">Reference proteome</keyword>
<dbReference type="SUPFAM" id="SSF52518">
    <property type="entry name" value="Thiamin diphosphate-binding fold (THDP-binding)"/>
    <property type="match status" value="1"/>
</dbReference>
<evidence type="ECO:0000313" key="6">
    <source>
        <dbReference type="Proteomes" id="UP000245839"/>
    </source>
</evidence>
<evidence type="ECO:0000256" key="2">
    <source>
        <dbReference type="ARBA" id="ARBA00007812"/>
    </source>
</evidence>
<protein>
    <submittedName>
        <fullName evidence="5">Thiamine pyrophosphate enzyme, C-terminal TPP binding domain</fullName>
    </submittedName>
    <submittedName>
        <fullName evidence="4">Thiamine pyrophosphate-dependent enzyme</fullName>
    </submittedName>
</protein>
<accession>A0A2Y9AUX2</accession>
<dbReference type="PANTHER" id="PTHR18968:SF166">
    <property type="entry name" value="2-HYDROXYACYL-COA LYASE 2"/>
    <property type="match status" value="1"/>
</dbReference>
<dbReference type="InterPro" id="IPR011766">
    <property type="entry name" value="TPP_enzyme_TPP-bd"/>
</dbReference>
<evidence type="ECO:0000313" key="7">
    <source>
        <dbReference type="Proteomes" id="UP000251571"/>
    </source>
</evidence>
<comment type="cofactor">
    <cofactor evidence="1">
        <name>thiamine diphosphate</name>
        <dbReference type="ChEBI" id="CHEBI:58937"/>
    </cofactor>
</comment>
<comment type="similarity">
    <text evidence="2">Belongs to the TPP enzyme family.</text>
</comment>
<dbReference type="PANTHER" id="PTHR18968">
    <property type="entry name" value="THIAMINE PYROPHOSPHATE ENZYMES"/>
    <property type="match status" value="1"/>
</dbReference>
<evidence type="ECO:0000313" key="5">
    <source>
        <dbReference type="EMBL" id="SSA48160.1"/>
    </source>
</evidence>